<evidence type="ECO:0000313" key="3">
    <source>
        <dbReference type="Proteomes" id="UP000637423"/>
    </source>
</evidence>
<comment type="caution">
    <text evidence="2">The sequence shown here is derived from an EMBL/GenBank/DDBJ whole genome shotgun (WGS) entry which is preliminary data.</text>
</comment>
<dbReference type="Proteomes" id="UP000637423">
    <property type="component" value="Unassembled WGS sequence"/>
</dbReference>
<sequence length="391" mass="43072">MKDSRISKRMALKTVAAAAVVVIAGSSLPVLAQQPVTINVVDVAGSLALLQDAIESYKLKNPNVKFTFTKAPAPELPSKLRAMQAADRSDIDLVLGGTDILAAGIEQKLWVKMLPDNAAKFPGVLDNYLPEARKMQELAHDQALAVVFMPSGPLMEYNPDKVKQVPTSPQELLAWCKANPNRFIYARPANSGPGRTFLMGLPYLLGDKNPKDPVNGWTKTWAFLKELNTCIEYYPGGTGAVMKELGEGSRDMTVTVTGWDINPRALGVVPKNFKVGAFKNMTWVNDTQYMMMPKGLSAEKSKVVLDVMAYLLKPEQQALTYDKGYFYPGPAIKNVPITMAPQSSQDVIKEFGRPEYAELIAKNPHVQPLDAQEMVKAFRIWDQEIGTQKAK</sequence>
<dbReference type="PROSITE" id="PS51318">
    <property type="entry name" value="TAT"/>
    <property type="match status" value="1"/>
</dbReference>
<reference evidence="2" key="2">
    <citation type="submission" date="2020-09" db="EMBL/GenBank/DDBJ databases">
        <authorList>
            <person name="Sun Q."/>
            <person name="Zhou Y."/>
        </authorList>
    </citation>
    <scope>NUCLEOTIDE SEQUENCE</scope>
    <source>
        <strain evidence="2">CGMCC 1.10998</strain>
    </source>
</reference>
<feature type="signal peptide" evidence="1">
    <location>
        <begin position="1"/>
        <end position="32"/>
    </location>
</feature>
<dbReference type="PANTHER" id="PTHR42779:SF1">
    <property type="entry name" value="PROTEIN YNJB"/>
    <property type="match status" value="1"/>
</dbReference>
<gene>
    <name evidence="2" type="ORF">GCM10011396_15140</name>
</gene>
<dbReference type="InterPro" id="IPR006311">
    <property type="entry name" value="TAT_signal"/>
</dbReference>
<organism evidence="2 3">
    <name type="scientific">Undibacterium terreum</name>
    <dbReference type="NCBI Taxonomy" id="1224302"/>
    <lineage>
        <taxon>Bacteria</taxon>
        <taxon>Pseudomonadati</taxon>
        <taxon>Pseudomonadota</taxon>
        <taxon>Betaproteobacteria</taxon>
        <taxon>Burkholderiales</taxon>
        <taxon>Oxalobacteraceae</taxon>
        <taxon>Undibacterium</taxon>
    </lineage>
</organism>
<dbReference type="PANTHER" id="PTHR42779">
    <property type="entry name" value="PROTEIN YNJB"/>
    <property type="match status" value="1"/>
</dbReference>
<protein>
    <submittedName>
        <fullName evidence="2">ABC transporter substrate-binding protein</fullName>
    </submittedName>
</protein>
<dbReference type="EMBL" id="BMED01000001">
    <property type="protein sequence ID" value="GGC69090.1"/>
    <property type="molecule type" value="Genomic_DNA"/>
</dbReference>
<accession>A0A916UFH9</accession>
<feature type="chain" id="PRO_5037387292" evidence="1">
    <location>
        <begin position="33"/>
        <end position="391"/>
    </location>
</feature>
<proteinExistence type="predicted"/>
<dbReference type="InterPro" id="IPR006059">
    <property type="entry name" value="SBP"/>
</dbReference>
<evidence type="ECO:0000313" key="2">
    <source>
        <dbReference type="EMBL" id="GGC69090.1"/>
    </source>
</evidence>
<evidence type="ECO:0000256" key="1">
    <source>
        <dbReference type="SAM" id="SignalP"/>
    </source>
</evidence>
<reference evidence="2" key="1">
    <citation type="journal article" date="2014" name="Int. J. Syst. Evol. Microbiol.">
        <title>Complete genome sequence of Corynebacterium casei LMG S-19264T (=DSM 44701T), isolated from a smear-ripened cheese.</title>
        <authorList>
            <consortium name="US DOE Joint Genome Institute (JGI-PGF)"/>
            <person name="Walter F."/>
            <person name="Albersmeier A."/>
            <person name="Kalinowski J."/>
            <person name="Ruckert C."/>
        </authorList>
    </citation>
    <scope>NUCLEOTIDE SEQUENCE</scope>
    <source>
        <strain evidence="2">CGMCC 1.10998</strain>
    </source>
</reference>
<dbReference type="Gene3D" id="3.40.190.10">
    <property type="entry name" value="Periplasmic binding protein-like II"/>
    <property type="match status" value="1"/>
</dbReference>
<keyword evidence="3" id="KW-1185">Reference proteome</keyword>
<dbReference type="SUPFAM" id="SSF53850">
    <property type="entry name" value="Periplasmic binding protein-like II"/>
    <property type="match status" value="1"/>
</dbReference>
<name>A0A916UFH9_9BURK</name>
<dbReference type="Pfam" id="PF13416">
    <property type="entry name" value="SBP_bac_8"/>
    <property type="match status" value="1"/>
</dbReference>
<keyword evidence="1" id="KW-0732">Signal</keyword>
<dbReference type="AlphaFoldDB" id="A0A916UFH9"/>
<dbReference type="RefSeq" id="WP_188565302.1">
    <property type="nucleotide sequence ID" value="NZ_BMED01000001.1"/>
</dbReference>